<dbReference type="EMBL" id="GBRH01243518">
    <property type="protein sequence ID" value="JAD54377.1"/>
    <property type="molecule type" value="Transcribed_RNA"/>
</dbReference>
<dbReference type="AlphaFoldDB" id="A0A0A9B4W9"/>
<evidence type="ECO:0000313" key="1">
    <source>
        <dbReference type="EMBL" id="JAD54377.1"/>
    </source>
</evidence>
<organism evidence="1">
    <name type="scientific">Arundo donax</name>
    <name type="common">Giant reed</name>
    <name type="synonym">Donax arundinaceus</name>
    <dbReference type="NCBI Taxonomy" id="35708"/>
    <lineage>
        <taxon>Eukaryota</taxon>
        <taxon>Viridiplantae</taxon>
        <taxon>Streptophyta</taxon>
        <taxon>Embryophyta</taxon>
        <taxon>Tracheophyta</taxon>
        <taxon>Spermatophyta</taxon>
        <taxon>Magnoliopsida</taxon>
        <taxon>Liliopsida</taxon>
        <taxon>Poales</taxon>
        <taxon>Poaceae</taxon>
        <taxon>PACMAD clade</taxon>
        <taxon>Arundinoideae</taxon>
        <taxon>Arundineae</taxon>
        <taxon>Arundo</taxon>
    </lineage>
</organism>
<accession>A0A0A9B4W9</accession>
<reference evidence="1" key="2">
    <citation type="journal article" date="2015" name="Data Brief">
        <title>Shoot transcriptome of the giant reed, Arundo donax.</title>
        <authorList>
            <person name="Barrero R.A."/>
            <person name="Guerrero F.D."/>
            <person name="Moolhuijzen P."/>
            <person name="Goolsby J.A."/>
            <person name="Tidwell J."/>
            <person name="Bellgard S.E."/>
            <person name="Bellgard M.I."/>
        </authorList>
    </citation>
    <scope>NUCLEOTIDE SEQUENCE</scope>
    <source>
        <tissue evidence="1">Shoot tissue taken approximately 20 cm above the soil surface</tissue>
    </source>
</reference>
<protein>
    <submittedName>
        <fullName evidence="1">Uncharacterized protein</fullName>
    </submittedName>
</protein>
<proteinExistence type="predicted"/>
<name>A0A0A9B4W9_ARUDO</name>
<sequence>MKETLNSGNSNRLTLACQNQMELERDILNNNTVASNYKQTINIHTKQFDFSRNGALGLGMKNLMETNVSENIYR</sequence>
<reference evidence="1" key="1">
    <citation type="submission" date="2014-09" db="EMBL/GenBank/DDBJ databases">
        <authorList>
            <person name="Magalhaes I.L.F."/>
            <person name="Oliveira U."/>
            <person name="Santos F.R."/>
            <person name="Vidigal T.H.D.A."/>
            <person name="Brescovit A.D."/>
            <person name="Santos A.J."/>
        </authorList>
    </citation>
    <scope>NUCLEOTIDE SEQUENCE</scope>
    <source>
        <tissue evidence="1">Shoot tissue taken approximately 20 cm above the soil surface</tissue>
    </source>
</reference>